<protein>
    <submittedName>
        <fullName evidence="2">Phenylacetic acid degradation-related protein</fullName>
    </submittedName>
</protein>
<evidence type="ECO:0000313" key="2">
    <source>
        <dbReference type="EMBL" id="AFM11661.1"/>
    </source>
</evidence>
<dbReference type="STRING" id="869212.Turpa_1012"/>
<gene>
    <name evidence="2" type="ordered locus">Turpa_1012</name>
</gene>
<dbReference type="HOGENOM" id="CLU_1824507_0_0_12"/>
<feature type="domain" description="Thioesterase" evidence="1">
    <location>
        <begin position="54"/>
        <end position="129"/>
    </location>
</feature>
<dbReference type="InterPro" id="IPR006683">
    <property type="entry name" value="Thioestr_dom"/>
</dbReference>
<dbReference type="KEGG" id="tpx:Turpa_1012"/>
<dbReference type="GO" id="GO:0016790">
    <property type="term" value="F:thiolester hydrolase activity"/>
    <property type="evidence" value="ECO:0007669"/>
    <property type="project" value="UniProtKB-ARBA"/>
</dbReference>
<reference evidence="2 3" key="1">
    <citation type="submission" date="2012-06" db="EMBL/GenBank/DDBJ databases">
        <title>The complete chromosome of genome of Turneriella parva DSM 21527.</title>
        <authorList>
            <consortium name="US DOE Joint Genome Institute (JGI-PGF)"/>
            <person name="Lucas S."/>
            <person name="Han J."/>
            <person name="Lapidus A."/>
            <person name="Bruce D."/>
            <person name="Goodwin L."/>
            <person name="Pitluck S."/>
            <person name="Peters L."/>
            <person name="Kyrpides N."/>
            <person name="Mavromatis K."/>
            <person name="Ivanova N."/>
            <person name="Mikhailova N."/>
            <person name="Chertkov O."/>
            <person name="Detter J.C."/>
            <person name="Tapia R."/>
            <person name="Han C."/>
            <person name="Land M."/>
            <person name="Hauser L."/>
            <person name="Markowitz V."/>
            <person name="Cheng J.-F."/>
            <person name="Hugenholtz P."/>
            <person name="Woyke T."/>
            <person name="Wu D."/>
            <person name="Gronow S."/>
            <person name="Wellnitz S."/>
            <person name="Brambilla E."/>
            <person name="Klenk H.-P."/>
            <person name="Eisen J.A."/>
        </authorList>
    </citation>
    <scope>NUCLEOTIDE SEQUENCE [LARGE SCALE GENOMIC DNA]</scope>
    <source>
        <strain evidence="3">ATCC BAA-1111 / DSM 21527 / NCTC 11395 / H</strain>
    </source>
</reference>
<dbReference type="Gene3D" id="3.10.129.10">
    <property type="entry name" value="Hotdog Thioesterase"/>
    <property type="match status" value="1"/>
</dbReference>
<dbReference type="CDD" id="cd03443">
    <property type="entry name" value="PaaI_thioesterase"/>
    <property type="match status" value="1"/>
</dbReference>
<sequence>MPQGDLRLEQFSQSLNESALLKFLNLTLKFEADQIVLRLDPIEERHRGGSTGDSVNGAVVAAVCDIAVGATMGLSKHSLTQGSAVGRLDIRMRKPIAGSFCTAVARIKRQARNLVYSSVTFFDETGKLCVEAQGTLYMQRV</sequence>
<dbReference type="Proteomes" id="UP000006048">
    <property type="component" value="Chromosome"/>
</dbReference>
<evidence type="ECO:0000313" key="3">
    <source>
        <dbReference type="Proteomes" id="UP000006048"/>
    </source>
</evidence>
<dbReference type="AlphaFoldDB" id="I4B304"/>
<evidence type="ECO:0000259" key="1">
    <source>
        <dbReference type="Pfam" id="PF03061"/>
    </source>
</evidence>
<name>I4B304_TURPD</name>
<accession>I4B304</accession>
<dbReference type="InterPro" id="IPR029069">
    <property type="entry name" value="HotDog_dom_sf"/>
</dbReference>
<organism evidence="2 3">
    <name type="scientific">Turneriella parva (strain ATCC BAA-1111 / DSM 21527 / NCTC 11395 / H)</name>
    <name type="common">Leptospira parva</name>
    <dbReference type="NCBI Taxonomy" id="869212"/>
    <lineage>
        <taxon>Bacteria</taxon>
        <taxon>Pseudomonadati</taxon>
        <taxon>Spirochaetota</taxon>
        <taxon>Spirochaetia</taxon>
        <taxon>Leptospirales</taxon>
        <taxon>Leptospiraceae</taxon>
        <taxon>Turneriella</taxon>
    </lineage>
</organism>
<keyword evidence="3" id="KW-1185">Reference proteome</keyword>
<dbReference type="RefSeq" id="WP_014802179.1">
    <property type="nucleotide sequence ID" value="NC_018020.1"/>
</dbReference>
<proteinExistence type="predicted"/>
<dbReference type="Pfam" id="PF03061">
    <property type="entry name" value="4HBT"/>
    <property type="match status" value="1"/>
</dbReference>
<dbReference type="SUPFAM" id="SSF54637">
    <property type="entry name" value="Thioesterase/thiol ester dehydrase-isomerase"/>
    <property type="match status" value="1"/>
</dbReference>
<dbReference type="EMBL" id="CP002959">
    <property type="protein sequence ID" value="AFM11661.1"/>
    <property type="molecule type" value="Genomic_DNA"/>
</dbReference>